<evidence type="ECO:0000256" key="1">
    <source>
        <dbReference type="SAM" id="MobiDB-lite"/>
    </source>
</evidence>
<accession>A0A7D5P5G4</accession>
<dbReference type="OrthoDB" id="239186at2157"/>
<keyword evidence="3" id="KW-1185">Reference proteome</keyword>
<name>A0A7D5P5G4_9EURY</name>
<dbReference type="AlphaFoldDB" id="A0A7D5P5G4"/>
<dbReference type="GeneID" id="56082155"/>
<feature type="region of interest" description="Disordered" evidence="1">
    <location>
        <begin position="173"/>
        <end position="194"/>
    </location>
</feature>
<sequence>MACVQSGTGYVLVVPRVVCHQGPGPTELPLAALVAGETALGRLADDVLGSDLLPRATADPDGSTPAEPSVSLDPDTETVSDAPGALDASKALGTTDPSETGEEPELADQRPGMAADAGERDSFVLGVHAASVGDGDPTSPASLVGVRVLAPGEYRGVPVPVWEANPFPISAPSAVGERPRTEWTDTGLTPEPGGRRRIEVTATLWADLGGDAERSRPLYDGLGWPVTDSRTVTFGHAGDAGSDCFEVAR</sequence>
<evidence type="ECO:0000313" key="3">
    <source>
        <dbReference type="Proteomes" id="UP000509346"/>
    </source>
</evidence>
<evidence type="ECO:0000313" key="2">
    <source>
        <dbReference type="EMBL" id="QLH81246.1"/>
    </source>
</evidence>
<protein>
    <submittedName>
        <fullName evidence="2">Uncharacterized protein</fullName>
    </submittedName>
</protein>
<feature type="region of interest" description="Disordered" evidence="1">
    <location>
        <begin position="52"/>
        <end position="116"/>
    </location>
</feature>
<dbReference type="RefSeq" id="WP_179921053.1">
    <property type="nucleotide sequence ID" value="NZ_CP058909.1"/>
</dbReference>
<dbReference type="Proteomes" id="UP000509346">
    <property type="component" value="Chromosome"/>
</dbReference>
<reference evidence="2 3" key="1">
    <citation type="submission" date="2020-07" db="EMBL/GenBank/DDBJ databases">
        <title>Halosimplex litoreum sp. nov. and Halosimplex rubrum sp. nov., isolated from different salt environments.</title>
        <authorList>
            <person name="Cui H."/>
        </authorList>
    </citation>
    <scope>NUCLEOTIDE SEQUENCE [LARGE SCALE GENOMIC DNA]</scope>
    <source>
        <strain evidence="2 3">R2</strain>
    </source>
</reference>
<organism evidence="2 3">
    <name type="scientific">Halosimplex pelagicum</name>
    <dbReference type="NCBI Taxonomy" id="869886"/>
    <lineage>
        <taxon>Archaea</taxon>
        <taxon>Methanobacteriati</taxon>
        <taxon>Methanobacteriota</taxon>
        <taxon>Stenosarchaea group</taxon>
        <taxon>Halobacteria</taxon>
        <taxon>Halobacteriales</taxon>
        <taxon>Haloarculaceae</taxon>
        <taxon>Halosimplex</taxon>
    </lineage>
</organism>
<gene>
    <name evidence="2" type="ORF">HZS54_06160</name>
</gene>
<dbReference type="KEGG" id="hpel:HZS54_06160"/>
<dbReference type="EMBL" id="CP058909">
    <property type="protein sequence ID" value="QLH81246.1"/>
    <property type="molecule type" value="Genomic_DNA"/>
</dbReference>
<proteinExistence type="predicted"/>